<dbReference type="InterPro" id="IPR011042">
    <property type="entry name" value="6-blade_b-propeller_TolB-like"/>
</dbReference>
<reference evidence="1 2" key="1">
    <citation type="submission" date="2018-06" db="EMBL/GenBank/DDBJ databases">
        <title>Genomic Encyclopedia of Archaeal and Bacterial Type Strains, Phase II (KMG-II): from individual species to whole genera.</title>
        <authorList>
            <person name="Goeker M."/>
        </authorList>
    </citation>
    <scope>NUCLEOTIDE SEQUENCE [LARGE SCALE GENOMIC DNA]</scope>
    <source>
        <strain evidence="1 2">DSM 15361</strain>
    </source>
</reference>
<sequence>MKQEEFERSRKQEYQLHTTLYKLNKIKFIVIGLASFLLLNCHTYREQLKEDSIGITTTAEGLTLLGENIISTSLYERDFAVSPQSDEVIYTLGDYKQEKRNLVYLKRVQGKWTRPQILNISGEYQDIEPFYTKQGERLYFASNRPIYGDASRKDYNIWYSDRTQTGWSEPVALDSIINTKGDEFFPSLSDAGNLFFTATKDNGMGKEDIFKSECIAGKFQTPKALPKEINTASYEFNAYVSPDENLIIFSSFGRPDGFGGGDLYISRKDSLGKWSASKNLGAIINSDRLDYCPFVDWKSGNFYFTSERNISEPKKLESIEALKAFAHRTQNGFGNIYKIGIDQLE</sequence>
<protein>
    <submittedName>
        <fullName evidence="1">WD40 repeat protein</fullName>
    </submittedName>
</protein>
<name>A0A2W7IDP7_9FLAO</name>
<keyword evidence="2" id="KW-1185">Reference proteome</keyword>
<dbReference type="EMBL" id="QKYV01000001">
    <property type="protein sequence ID" value="PZW43742.1"/>
    <property type="molecule type" value="Genomic_DNA"/>
</dbReference>
<dbReference type="SUPFAM" id="SSF69304">
    <property type="entry name" value="Tricorn protease N-terminal domain"/>
    <property type="match status" value="1"/>
</dbReference>
<dbReference type="Proteomes" id="UP000249542">
    <property type="component" value="Unassembled WGS sequence"/>
</dbReference>
<comment type="caution">
    <text evidence="1">The sequence shown here is derived from an EMBL/GenBank/DDBJ whole genome shotgun (WGS) entry which is preliminary data.</text>
</comment>
<dbReference type="InterPro" id="IPR011659">
    <property type="entry name" value="WD40"/>
</dbReference>
<accession>A0A2W7IDP7</accession>
<organism evidence="1 2">
    <name type="scientific">Mesonia algae</name>
    <dbReference type="NCBI Taxonomy" id="213248"/>
    <lineage>
        <taxon>Bacteria</taxon>
        <taxon>Pseudomonadati</taxon>
        <taxon>Bacteroidota</taxon>
        <taxon>Flavobacteriia</taxon>
        <taxon>Flavobacteriales</taxon>
        <taxon>Flavobacteriaceae</taxon>
        <taxon>Mesonia</taxon>
    </lineage>
</organism>
<dbReference type="RefSeq" id="WP_245924699.1">
    <property type="nucleotide sequence ID" value="NZ_QKYV01000001.1"/>
</dbReference>
<dbReference type="Gene3D" id="2.120.10.30">
    <property type="entry name" value="TolB, C-terminal domain"/>
    <property type="match status" value="1"/>
</dbReference>
<gene>
    <name evidence="1" type="ORF">LX95_00066</name>
</gene>
<evidence type="ECO:0000313" key="2">
    <source>
        <dbReference type="Proteomes" id="UP000249542"/>
    </source>
</evidence>
<evidence type="ECO:0000313" key="1">
    <source>
        <dbReference type="EMBL" id="PZW43742.1"/>
    </source>
</evidence>
<dbReference type="AlphaFoldDB" id="A0A2W7IDP7"/>
<dbReference type="Pfam" id="PF07676">
    <property type="entry name" value="PD40"/>
    <property type="match status" value="2"/>
</dbReference>
<proteinExistence type="predicted"/>